<name>A9BWG6_DELAS</name>
<dbReference type="PROSITE" id="PS51257">
    <property type="entry name" value="PROKAR_LIPOPROTEIN"/>
    <property type="match status" value="1"/>
</dbReference>
<reference evidence="3" key="2">
    <citation type="submission" date="2007-11" db="EMBL/GenBank/DDBJ databases">
        <title>Complete sequence of Delftia acidovorans DSM 14801 / SPH-1.</title>
        <authorList>
            <person name="Copeland A."/>
            <person name="Lucas S."/>
            <person name="Lapidus A."/>
            <person name="Barry K."/>
            <person name="Glavina del Rio T."/>
            <person name="Dalin E."/>
            <person name="Tice H."/>
            <person name="Pitluck S."/>
            <person name="Lowry S."/>
            <person name="Clum A."/>
            <person name="Schmutz J."/>
            <person name="Larimer F."/>
            <person name="Land M."/>
            <person name="Hauser L."/>
            <person name="Kyrpides N."/>
            <person name="Kim E."/>
            <person name="Schleheck D."/>
            <person name="Richardson P."/>
        </authorList>
    </citation>
    <scope>NUCLEOTIDE SEQUENCE [LARGE SCALE GENOMIC DNA]</scope>
    <source>
        <strain evidence="3">DSM 14801 / SPH-1</strain>
    </source>
</reference>
<evidence type="ECO:0008006" key="4">
    <source>
        <dbReference type="Google" id="ProtNLM"/>
    </source>
</evidence>
<organism evidence="2 3">
    <name type="scientific">Delftia acidovorans (strain DSM 14801 / SPH-1)</name>
    <dbReference type="NCBI Taxonomy" id="398578"/>
    <lineage>
        <taxon>Bacteria</taxon>
        <taxon>Pseudomonadati</taxon>
        <taxon>Pseudomonadota</taxon>
        <taxon>Betaproteobacteria</taxon>
        <taxon>Burkholderiales</taxon>
        <taxon>Comamonadaceae</taxon>
        <taxon>Delftia</taxon>
    </lineage>
</organism>
<keyword evidence="1" id="KW-0732">Signal</keyword>
<dbReference type="eggNOG" id="ENOG50330UZ">
    <property type="taxonomic scope" value="Bacteria"/>
</dbReference>
<dbReference type="GeneID" id="96768592"/>
<dbReference type="HOGENOM" id="CLU_1852507_0_0_4"/>
<evidence type="ECO:0000313" key="3">
    <source>
        <dbReference type="Proteomes" id="UP000000784"/>
    </source>
</evidence>
<accession>A9BWG6</accession>
<keyword evidence="3" id="KW-1185">Reference proteome</keyword>
<dbReference type="RefSeq" id="WP_012205386.1">
    <property type="nucleotide sequence ID" value="NC_010002.1"/>
</dbReference>
<feature type="signal peptide" evidence="1">
    <location>
        <begin position="1"/>
        <end position="19"/>
    </location>
</feature>
<dbReference type="AlphaFoldDB" id="A9BWG6"/>
<evidence type="ECO:0000256" key="1">
    <source>
        <dbReference type="SAM" id="SignalP"/>
    </source>
</evidence>
<gene>
    <name evidence="2" type="ordered locus">Daci_3552</name>
</gene>
<feature type="chain" id="PRO_5002733124" description="YXWGXW repeat-containing protein" evidence="1">
    <location>
        <begin position="20"/>
        <end position="132"/>
    </location>
</feature>
<protein>
    <recommendedName>
        <fullName evidence="4">YXWGXW repeat-containing protein</fullName>
    </recommendedName>
</protein>
<evidence type="ECO:0000313" key="2">
    <source>
        <dbReference type="EMBL" id="ABX36186.1"/>
    </source>
</evidence>
<reference evidence="2 3" key="1">
    <citation type="journal article" date="2004" name="Appl. Environ. Microbiol.">
        <title>Mineralization of individual congeners of linear alkylbenzenesulfonate by defined pairs of heterotrophic bacteria.</title>
        <authorList>
            <person name="Schleheck D."/>
            <person name="Knepper T.P."/>
            <person name="Fischer K."/>
            <person name="Cook A.M."/>
        </authorList>
    </citation>
    <scope>NUCLEOTIDE SEQUENCE [LARGE SCALE GENOMIC DNA]</scope>
    <source>
        <strain evidence="3">DSM 14801 / SPH-1</strain>
    </source>
</reference>
<proteinExistence type="predicted"/>
<sequence length="132" mass="15106">MTFKRIAAVGLASVGLASALALTGCVVAPERHPRPAPAVHVQERVMPEVIVEERGAPPAPGWHWVNGYWRWERDQWVWQRGHWVANTVPPMPPVIVEVRPAPPSPVHYWVPGHWVWRADINNWFWVKGQWHG</sequence>
<dbReference type="Pfam" id="PF12779">
    <property type="entry name" value="WXXGXW"/>
    <property type="match status" value="2"/>
</dbReference>
<dbReference type="EMBL" id="CP000884">
    <property type="protein sequence ID" value="ABX36186.1"/>
    <property type="molecule type" value="Genomic_DNA"/>
</dbReference>
<dbReference type="InterPro" id="IPR024447">
    <property type="entry name" value="YXWGXW_rpt"/>
</dbReference>
<dbReference type="Proteomes" id="UP000000784">
    <property type="component" value="Chromosome"/>
</dbReference>
<dbReference type="KEGG" id="dac:Daci_3552"/>